<evidence type="ECO:0000313" key="4">
    <source>
        <dbReference type="Proteomes" id="UP000250266"/>
    </source>
</evidence>
<feature type="transmembrane region" description="Helical" evidence="1">
    <location>
        <begin position="716"/>
        <end position="739"/>
    </location>
</feature>
<evidence type="ECO:0000256" key="2">
    <source>
        <dbReference type="SAM" id="SignalP"/>
    </source>
</evidence>
<feature type="chain" id="PRO_5034694222" evidence="2">
    <location>
        <begin position="20"/>
        <end position="779"/>
    </location>
</feature>
<feature type="transmembrane region" description="Helical" evidence="1">
    <location>
        <begin position="254"/>
        <end position="277"/>
    </location>
</feature>
<sequence length="779" mass="87297">MRPGLNVVLFSLVVTLTQAAIVVTQFRSFCACIVLKSFSNTTNTSEAERLLGNISIDASDQALCDNWTAFPSYQITIFADSYGKPTTNISDAVGIFAQDIYAFCGPQNFRTEFSFQDFTSSTAGLLLPWIAIFAQLGRQTGSRRGDVQSILISIGNPAWIFSSITLAALFCRTIRQRFDRLRTNLVSGPSGALFFYLAERCKAAQTILQSFLQAPVRLSTRPGFLSSLILSPENHWWWIAAEADLRALQRRIDAVFISQSIVAVLAWVLAIVADFWSNPGTSASPNSSEWQICMGTFWLWLFAATYGPIAIKSLYKAGAMDKIISAPGGTDNRVYSHLDDSKRAVQRNQTAIMQRPGLTPTHQHYREVYNRRQSEFEFEIQNEDSGALDDIRIPKWWGFSIEGDGEREGPVNFAPKFFTSWWTCQSIIQGFEAFHDRLKTNQVPDADYGSDNGDHENKQSEAVDFRIGGLFVSEDAANSGVLEMKMDSTVKSIVGVVPVNAGARTWDSRISPEENLRGTSKALDRYLRITVAALTAYPEWKDIGWDQWGRFFVGNMLGLLLQWGTCGPAIYVMYFSPPIGLGCDSGGLLIYGVFASLSWLLLVGSMFFSHAALLHYQRYHHKNPGHNFSKPNPGIIGRYWGRTRYHSMLCGTAVVTRIFGKSIAIVNAFWILAWSLMSYTNVMETPYCTTAYFSLHKHGWMRLWNFDLQEFINTKVQELGCLVFGSVVAYFACVLIFVLTSDERTKRYRCYSTVVLIIGFLVPIVGLTFYGTRSIQAVS</sequence>
<keyword evidence="1" id="KW-0472">Membrane</keyword>
<keyword evidence="1" id="KW-0812">Transmembrane</keyword>
<feature type="signal peptide" evidence="2">
    <location>
        <begin position="1"/>
        <end position="19"/>
    </location>
</feature>
<feature type="transmembrane region" description="Helical" evidence="1">
    <location>
        <begin position="297"/>
        <end position="315"/>
    </location>
</feature>
<feature type="transmembrane region" description="Helical" evidence="1">
    <location>
        <begin position="658"/>
        <end position="677"/>
    </location>
</feature>
<accession>A0A8E2DYW8</accession>
<evidence type="ECO:0000313" key="3">
    <source>
        <dbReference type="EMBL" id="OCK74128.1"/>
    </source>
</evidence>
<dbReference type="OrthoDB" id="5392263at2759"/>
<dbReference type="EMBL" id="KV745552">
    <property type="protein sequence ID" value="OCK74128.1"/>
    <property type="molecule type" value="Genomic_DNA"/>
</dbReference>
<keyword evidence="1" id="KW-1133">Transmembrane helix</keyword>
<feature type="transmembrane region" description="Helical" evidence="1">
    <location>
        <begin position="751"/>
        <end position="770"/>
    </location>
</feature>
<keyword evidence="4" id="KW-1185">Reference proteome</keyword>
<feature type="transmembrane region" description="Helical" evidence="1">
    <location>
        <begin position="551"/>
        <end position="576"/>
    </location>
</feature>
<gene>
    <name evidence="3" type="ORF">K432DRAFT_447470</name>
</gene>
<keyword evidence="2" id="KW-0732">Signal</keyword>
<dbReference type="Proteomes" id="UP000250266">
    <property type="component" value="Unassembled WGS sequence"/>
</dbReference>
<dbReference type="AlphaFoldDB" id="A0A8E2DYW8"/>
<reference evidence="3 4" key="1">
    <citation type="journal article" date="2016" name="Nat. Commun.">
        <title>Ectomycorrhizal ecology is imprinted in the genome of the dominant symbiotic fungus Cenococcum geophilum.</title>
        <authorList>
            <consortium name="DOE Joint Genome Institute"/>
            <person name="Peter M."/>
            <person name="Kohler A."/>
            <person name="Ohm R.A."/>
            <person name="Kuo A."/>
            <person name="Krutzmann J."/>
            <person name="Morin E."/>
            <person name="Arend M."/>
            <person name="Barry K.W."/>
            <person name="Binder M."/>
            <person name="Choi C."/>
            <person name="Clum A."/>
            <person name="Copeland A."/>
            <person name="Grisel N."/>
            <person name="Haridas S."/>
            <person name="Kipfer T."/>
            <person name="LaButti K."/>
            <person name="Lindquist E."/>
            <person name="Lipzen A."/>
            <person name="Maire R."/>
            <person name="Meier B."/>
            <person name="Mihaltcheva S."/>
            <person name="Molinier V."/>
            <person name="Murat C."/>
            <person name="Poggeler S."/>
            <person name="Quandt C.A."/>
            <person name="Sperisen C."/>
            <person name="Tritt A."/>
            <person name="Tisserant E."/>
            <person name="Crous P.W."/>
            <person name="Henrissat B."/>
            <person name="Nehls U."/>
            <person name="Egli S."/>
            <person name="Spatafora J.W."/>
            <person name="Grigoriev I.V."/>
            <person name="Martin F.M."/>
        </authorList>
    </citation>
    <scope>NUCLEOTIDE SEQUENCE [LARGE SCALE GENOMIC DNA]</scope>
    <source>
        <strain evidence="3 4">CBS 459.81</strain>
    </source>
</reference>
<name>A0A8E2DYW8_9PEZI</name>
<organism evidence="3 4">
    <name type="scientific">Lepidopterella palustris CBS 459.81</name>
    <dbReference type="NCBI Taxonomy" id="1314670"/>
    <lineage>
        <taxon>Eukaryota</taxon>
        <taxon>Fungi</taxon>
        <taxon>Dikarya</taxon>
        <taxon>Ascomycota</taxon>
        <taxon>Pezizomycotina</taxon>
        <taxon>Dothideomycetes</taxon>
        <taxon>Pleosporomycetidae</taxon>
        <taxon>Mytilinidiales</taxon>
        <taxon>Argynnaceae</taxon>
        <taxon>Lepidopterella</taxon>
    </lineage>
</organism>
<feature type="transmembrane region" description="Helical" evidence="1">
    <location>
        <begin position="588"/>
        <end position="614"/>
    </location>
</feature>
<proteinExistence type="predicted"/>
<protein>
    <submittedName>
        <fullName evidence="3">Uncharacterized protein</fullName>
    </submittedName>
</protein>
<feature type="transmembrane region" description="Helical" evidence="1">
    <location>
        <begin position="150"/>
        <end position="171"/>
    </location>
</feature>
<evidence type="ECO:0000256" key="1">
    <source>
        <dbReference type="SAM" id="Phobius"/>
    </source>
</evidence>